<gene>
    <name evidence="1" type="ORF">C5167_010098</name>
</gene>
<evidence type="ECO:0000313" key="2">
    <source>
        <dbReference type="Proteomes" id="UP000316621"/>
    </source>
</evidence>
<name>A0A4Y7JZ94_PAPSO</name>
<keyword evidence="2" id="KW-1185">Reference proteome</keyword>
<dbReference type="Gramene" id="RZC66403">
    <property type="protein sequence ID" value="RZC66403"/>
    <property type="gene ID" value="C5167_010098"/>
</dbReference>
<accession>A0A4Y7JZ94</accession>
<reference evidence="1 2" key="1">
    <citation type="journal article" date="2018" name="Science">
        <title>The opium poppy genome and morphinan production.</title>
        <authorList>
            <person name="Guo L."/>
            <person name="Winzer T."/>
            <person name="Yang X."/>
            <person name="Li Y."/>
            <person name="Ning Z."/>
            <person name="He Z."/>
            <person name="Teodor R."/>
            <person name="Lu Y."/>
            <person name="Bowser T.A."/>
            <person name="Graham I.A."/>
            <person name="Ye K."/>
        </authorList>
    </citation>
    <scope>NUCLEOTIDE SEQUENCE [LARGE SCALE GENOMIC DNA]</scope>
    <source>
        <strain evidence="2">cv. HN1</strain>
        <tissue evidence="1">Leaves</tissue>
    </source>
</reference>
<evidence type="ECO:0000313" key="1">
    <source>
        <dbReference type="EMBL" id="RZC66403.1"/>
    </source>
</evidence>
<organism evidence="1 2">
    <name type="scientific">Papaver somniferum</name>
    <name type="common">Opium poppy</name>
    <dbReference type="NCBI Taxonomy" id="3469"/>
    <lineage>
        <taxon>Eukaryota</taxon>
        <taxon>Viridiplantae</taxon>
        <taxon>Streptophyta</taxon>
        <taxon>Embryophyta</taxon>
        <taxon>Tracheophyta</taxon>
        <taxon>Spermatophyta</taxon>
        <taxon>Magnoliopsida</taxon>
        <taxon>Ranunculales</taxon>
        <taxon>Papaveraceae</taxon>
        <taxon>Papaveroideae</taxon>
        <taxon>Papaver</taxon>
    </lineage>
</organism>
<sequence length="106" mass="12549">MEDRLYIPVNSFYHELEARYQGLKDVTDREAVIVRSSLTYKIFIYRDNGRAIQLIHNSRIKYGSLSVKLNIIWWWSHQVVSILTAKQPRHHYGETGRSGFKRKQAV</sequence>
<dbReference type="EMBL" id="CM010720">
    <property type="protein sequence ID" value="RZC66403.1"/>
    <property type="molecule type" value="Genomic_DNA"/>
</dbReference>
<proteinExistence type="predicted"/>
<dbReference type="AlphaFoldDB" id="A0A4Y7JZ94"/>
<dbReference type="Proteomes" id="UP000316621">
    <property type="component" value="Chromosome 6"/>
</dbReference>
<protein>
    <submittedName>
        <fullName evidence="1">Uncharacterized protein</fullName>
    </submittedName>
</protein>